<dbReference type="RefSeq" id="WP_059743673.1">
    <property type="nucleotide sequence ID" value="NZ_LRDC01000001.1"/>
</dbReference>
<keyword evidence="1" id="KW-0472">Membrane</keyword>
<sequence>MALVACPKCQKRISSLAKQCEHCKTDLTGNTESLTIISHIERSNSLMTQSFIFLTLFIAGVVVWFWGGEPAQGLTSYAAIASFVIGFTGYLVTRVRIVLHKRKSV</sequence>
<evidence type="ECO:0008006" key="4">
    <source>
        <dbReference type="Google" id="ProtNLM"/>
    </source>
</evidence>
<organism evidence="2">
    <name type="scientific">Shewanella frigidimarina</name>
    <dbReference type="NCBI Taxonomy" id="56812"/>
    <lineage>
        <taxon>Bacteria</taxon>
        <taxon>Pseudomonadati</taxon>
        <taxon>Pseudomonadota</taxon>
        <taxon>Gammaproteobacteria</taxon>
        <taxon>Alteromonadales</taxon>
        <taxon>Shewanellaceae</taxon>
        <taxon>Shewanella</taxon>
    </lineage>
</organism>
<accession>A0A125BEX4</accession>
<gene>
    <name evidence="2" type="ORF">AWJ07_00915</name>
</gene>
<dbReference type="Proteomes" id="UP000055702">
    <property type="component" value="Unassembled WGS sequence"/>
</dbReference>
<feature type="transmembrane region" description="Helical" evidence="1">
    <location>
        <begin position="51"/>
        <end position="68"/>
    </location>
</feature>
<comment type="caution">
    <text evidence="2">The sequence shown here is derived from an EMBL/GenBank/DDBJ whole genome shotgun (WGS) entry which is preliminary data.</text>
</comment>
<protein>
    <recommendedName>
        <fullName evidence="4">Zinc ribbon domain-containing protein</fullName>
    </recommendedName>
</protein>
<dbReference type="EMBL" id="LRDC01000001">
    <property type="protein sequence ID" value="KVX03173.1"/>
    <property type="molecule type" value="Genomic_DNA"/>
</dbReference>
<name>A0A125BEX4_SHEFR</name>
<dbReference type="AlphaFoldDB" id="A0A125BEX4"/>
<evidence type="ECO:0000313" key="2">
    <source>
        <dbReference type="EMBL" id="KVX03173.1"/>
    </source>
</evidence>
<proteinExistence type="predicted"/>
<keyword evidence="1" id="KW-1133">Transmembrane helix</keyword>
<reference evidence="2 3" key="1">
    <citation type="submission" date="2016-01" db="EMBL/GenBank/DDBJ databases">
        <title>Draft genome of the antarctic isolate Shewanella frigidimarina Ag06-30.</title>
        <authorList>
            <person name="Parmeciano Di Noto G."/>
            <person name="Vazquez S."/>
            <person name="Mac Cormack W."/>
            <person name="Iriarte A."/>
            <person name="Quiroga C."/>
        </authorList>
    </citation>
    <scope>NUCLEOTIDE SEQUENCE [LARGE SCALE GENOMIC DNA]</scope>
    <source>
        <strain evidence="2 3">Ag06-30</strain>
    </source>
</reference>
<evidence type="ECO:0000313" key="3">
    <source>
        <dbReference type="Proteomes" id="UP000055702"/>
    </source>
</evidence>
<keyword evidence="1" id="KW-0812">Transmembrane</keyword>
<feature type="transmembrane region" description="Helical" evidence="1">
    <location>
        <begin position="74"/>
        <end position="93"/>
    </location>
</feature>
<evidence type="ECO:0000256" key="1">
    <source>
        <dbReference type="SAM" id="Phobius"/>
    </source>
</evidence>